<evidence type="ECO:0000259" key="3">
    <source>
        <dbReference type="SMART" id="SM01119"/>
    </source>
</evidence>
<evidence type="ECO:0000313" key="5">
    <source>
        <dbReference type="Proteomes" id="UP000500961"/>
    </source>
</evidence>
<gene>
    <name evidence="4" type="ORF">FHG85_05140</name>
</gene>
<dbReference type="RefSeq" id="WP_262886949.1">
    <property type="nucleotide sequence ID" value="NZ_CP041345.1"/>
</dbReference>
<dbReference type="PANTHER" id="PTHR28004:SF2">
    <property type="entry name" value="D-SERINE DEHYDRATASE"/>
    <property type="match status" value="1"/>
</dbReference>
<dbReference type="InterPro" id="IPR026956">
    <property type="entry name" value="D-ser_dehydrat-like_dom"/>
</dbReference>
<reference evidence="4 5" key="1">
    <citation type="submission" date="2019-07" db="EMBL/GenBank/DDBJ databases">
        <title>Thalassofilum flectens gen. nov., sp. nov., a novel moderate thermophilic anaerobe from a shallow sea hot spring in Kunashir Island (Russia), representing a new family in the order Bacteroidales, and proposal of Thalassofilacea fam. nov.</title>
        <authorList>
            <person name="Kochetkova T.V."/>
            <person name="Podosokorskaya O.A."/>
            <person name="Novikov A."/>
            <person name="Elcheninov A.G."/>
            <person name="Toshchakov S.V."/>
            <person name="Kublanov I.V."/>
        </authorList>
    </citation>
    <scope>NUCLEOTIDE SEQUENCE [LARGE SCALE GENOMIC DNA]</scope>
    <source>
        <strain evidence="4 5">38-H</strain>
    </source>
</reference>
<dbReference type="GO" id="GO:0036088">
    <property type="term" value="P:D-serine catabolic process"/>
    <property type="evidence" value="ECO:0007669"/>
    <property type="project" value="TreeGrafter"/>
</dbReference>
<dbReference type="KEGG" id="ttz:FHG85_05140"/>
<dbReference type="SUPFAM" id="SSF51419">
    <property type="entry name" value="PLP-binding barrel"/>
    <property type="match status" value="1"/>
</dbReference>
<protein>
    <submittedName>
        <fullName evidence="4">Alanine racemase</fullName>
    </submittedName>
</protein>
<evidence type="ECO:0000313" key="4">
    <source>
        <dbReference type="EMBL" id="QKG79669.1"/>
    </source>
</evidence>
<dbReference type="SMART" id="SM01119">
    <property type="entry name" value="D-ser_dehydrat"/>
    <property type="match status" value="1"/>
</dbReference>
<dbReference type="InterPro" id="IPR001608">
    <property type="entry name" value="Ala_racemase_N"/>
</dbReference>
<dbReference type="Pfam" id="PF14031">
    <property type="entry name" value="D-ser_dehydrat"/>
    <property type="match status" value="1"/>
</dbReference>
<keyword evidence="5" id="KW-1185">Reference proteome</keyword>
<keyword evidence="2" id="KW-0456">Lyase</keyword>
<comment type="similarity">
    <text evidence="1">Belongs to the DSD1 family.</text>
</comment>
<dbReference type="EMBL" id="CP041345">
    <property type="protein sequence ID" value="QKG79669.1"/>
    <property type="molecule type" value="Genomic_DNA"/>
</dbReference>
<dbReference type="Proteomes" id="UP000500961">
    <property type="component" value="Chromosome"/>
</dbReference>
<feature type="domain" description="D-serine dehydratase-like" evidence="3">
    <location>
        <begin position="248"/>
        <end position="354"/>
    </location>
</feature>
<sequence length="369" mass="40913">MISDYPFLLVDIERCERNIADMAIKAKNAKLSFRPHFKTHQSRAIGRLFKKYGVDKITVSSIGMAEYFASDGWCDITIAFPFIPHTAERVNALAEKINLNLIFSSPRNLLAALDVISAKIGVFIEIDVGQNRSGILPEDTRTQALMLNLIADKSNFSFKGFLTHAGHSYSARGKSEIEKIHTEALTRLAKLRAFWKEQYPDIIISYGDTPTCSVADDFWGISEIRPGNFVFYDTMQLGIGSCNVSQIAAALIVPVVDVYPEKQKLIVHGGAVHLSKEKTAINGIDCYGLVSRFNNKVWDEPTPGAYVKSLSQEHGIIQYENGSLDDLKPGDLLAILPVHSCLTVDSMGAMYDFDGNVYDVLSKNNNHEA</sequence>
<evidence type="ECO:0000256" key="2">
    <source>
        <dbReference type="ARBA" id="ARBA00023239"/>
    </source>
</evidence>
<dbReference type="Gene3D" id="3.20.20.10">
    <property type="entry name" value="Alanine racemase"/>
    <property type="match status" value="1"/>
</dbReference>
<dbReference type="InterPro" id="IPR029066">
    <property type="entry name" value="PLP-binding_barrel"/>
</dbReference>
<name>A0A7D3Y404_9BACT</name>
<evidence type="ECO:0000256" key="1">
    <source>
        <dbReference type="ARBA" id="ARBA00005323"/>
    </source>
</evidence>
<dbReference type="AlphaFoldDB" id="A0A7D3Y404"/>
<dbReference type="InterPro" id="IPR042208">
    <property type="entry name" value="D-ser_dehydrat-like_sf"/>
</dbReference>
<proteinExistence type="inferred from homology"/>
<dbReference type="PANTHER" id="PTHR28004">
    <property type="entry name" value="ZGC:162816-RELATED"/>
    <property type="match status" value="1"/>
</dbReference>
<dbReference type="Gene3D" id="2.40.37.20">
    <property type="entry name" value="D-serine dehydratase-like domain"/>
    <property type="match status" value="1"/>
</dbReference>
<accession>A0A7D3Y404</accession>
<dbReference type="Pfam" id="PF01168">
    <property type="entry name" value="Ala_racemase_N"/>
    <property type="match status" value="1"/>
</dbReference>
<dbReference type="InterPro" id="IPR051466">
    <property type="entry name" value="D-amino_acid_metab_enzyme"/>
</dbReference>
<organism evidence="4 5">
    <name type="scientific">Tenuifilum thalassicum</name>
    <dbReference type="NCBI Taxonomy" id="2590900"/>
    <lineage>
        <taxon>Bacteria</taxon>
        <taxon>Pseudomonadati</taxon>
        <taxon>Bacteroidota</taxon>
        <taxon>Bacteroidia</taxon>
        <taxon>Bacteroidales</taxon>
        <taxon>Tenuifilaceae</taxon>
        <taxon>Tenuifilum</taxon>
    </lineage>
</organism>
<dbReference type="GO" id="GO:0008721">
    <property type="term" value="F:D-serine ammonia-lyase activity"/>
    <property type="evidence" value="ECO:0007669"/>
    <property type="project" value="TreeGrafter"/>
</dbReference>